<accession>A0ABS4NJN7</accession>
<evidence type="ECO:0000313" key="3">
    <source>
        <dbReference type="Proteomes" id="UP000773462"/>
    </source>
</evidence>
<feature type="transmembrane region" description="Helical" evidence="1">
    <location>
        <begin position="32"/>
        <end position="49"/>
    </location>
</feature>
<keyword evidence="1" id="KW-0472">Membrane</keyword>
<keyword evidence="1" id="KW-0812">Transmembrane</keyword>
<keyword evidence="1" id="KW-1133">Transmembrane helix</keyword>
<proteinExistence type="predicted"/>
<protein>
    <submittedName>
        <fullName evidence="2">RsiW-degrading membrane proteinase PrsW (M82 family)</fullName>
    </submittedName>
</protein>
<evidence type="ECO:0000313" key="2">
    <source>
        <dbReference type="EMBL" id="MBP2110246.1"/>
    </source>
</evidence>
<sequence>MFLKIFIVIGIAWLMFYSVYSAYKKDRSPKNTSLSFVITFTLFGVSLLLADKTDYSYILVLISIAILIHNISIFFGKRRKK</sequence>
<name>A0ABS4NJN7_9BACL</name>
<organism evidence="2 3">
    <name type="scientific">Paenibacillus silagei</name>
    <dbReference type="NCBI Taxonomy" id="1670801"/>
    <lineage>
        <taxon>Bacteria</taxon>
        <taxon>Bacillati</taxon>
        <taxon>Bacillota</taxon>
        <taxon>Bacilli</taxon>
        <taxon>Bacillales</taxon>
        <taxon>Paenibacillaceae</taxon>
        <taxon>Paenibacillus</taxon>
    </lineage>
</organism>
<reference evidence="2 3" key="1">
    <citation type="submission" date="2021-03" db="EMBL/GenBank/DDBJ databases">
        <title>Genomic Encyclopedia of Type Strains, Phase IV (KMG-IV): sequencing the most valuable type-strain genomes for metagenomic binning, comparative biology and taxonomic classification.</title>
        <authorList>
            <person name="Goeker M."/>
        </authorList>
    </citation>
    <scope>NUCLEOTIDE SEQUENCE [LARGE SCALE GENOMIC DNA]</scope>
    <source>
        <strain evidence="2 3">DSM 101953</strain>
    </source>
</reference>
<evidence type="ECO:0000256" key="1">
    <source>
        <dbReference type="SAM" id="Phobius"/>
    </source>
</evidence>
<feature type="transmembrane region" description="Helical" evidence="1">
    <location>
        <begin position="6"/>
        <end position="23"/>
    </location>
</feature>
<feature type="transmembrane region" description="Helical" evidence="1">
    <location>
        <begin position="55"/>
        <end position="75"/>
    </location>
</feature>
<comment type="caution">
    <text evidence="2">The sequence shown here is derived from an EMBL/GenBank/DDBJ whole genome shotgun (WGS) entry which is preliminary data.</text>
</comment>
<keyword evidence="3" id="KW-1185">Reference proteome</keyword>
<dbReference type="Proteomes" id="UP000773462">
    <property type="component" value="Unassembled WGS sequence"/>
</dbReference>
<dbReference type="EMBL" id="JAGGLV010000001">
    <property type="protein sequence ID" value="MBP2110246.1"/>
    <property type="molecule type" value="Genomic_DNA"/>
</dbReference>
<gene>
    <name evidence="2" type="ORF">J2Z70_000385</name>
</gene>